<dbReference type="PROSITE" id="PS51648">
    <property type="entry name" value="YCGL"/>
    <property type="match status" value="1"/>
</dbReference>
<feature type="domain" description="YcgL" evidence="2">
    <location>
        <begin position="3"/>
        <end position="86"/>
    </location>
</feature>
<proteinExistence type="inferred from homology"/>
<dbReference type="SUPFAM" id="SSF160191">
    <property type="entry name" value="YcgL-like"/>
    <property type="match status" value="1"/>
</dbReference>
<dbReference type="Pfam" id="PF05166">
    <property type="entry name" value="YcgL"/>
    <property type="match status" value="1"/>
</dbReference>
<dbReference type="STRING" id="1121937.GCA_000423125_01573"/>
<dbReference type="InterPro" id="IPR027354">
    <property type="entry name" value="YcgL_dom"/>
</dbReference>
<sequence length="89" mass="9681">MIRICQVFRSPLKAEMYLYVDKAEGCARVPEPLLARFGDPQPVLVLALSEGRKLARVAAAEVLAAIEAQGFFLQMPPADAVLKTAGERP</sequence>
<comment type="caution">
    <text evidence="3">The sequence shown here is derived from an EMBL/GenBank/DDBJ whole genome shotgun (WGS) entry which is preliminary data.</text>
</comment>
<dbReference type="Proteomes" id="UP000259273">
    <property type="component" value="Unassembled WGS sequence"/>
</dbReference>
<reference evidence="3 4" key="1">
    <citation type="journal article" date="2018" name="Nat. Biotechnol.">
        <title>A standardized bacterial taxonomy based on genome phylogeny substantially revises the tree of life.</title>
        <authorList>
            <person name="Parks D.H."/>
            <person name="Chuvochina M."/>
            <person name="Waite D.W."/>
            <person name="Rinke C."/>
            <person name="Skarshewski A."/>
            <person name="Chaumeil P.A."/>
            <person name="Hugenholtz P."/>
        </authorList>
    </citation>
    <scope>NUCLEOTIDE SEQUENCE [LARGE SCALE GENOMIC DNA]</scope>
    <source>
        <strain evidence="3">UBA9158</strain>
    </source>
</reference>
<dbReference type="EMBL" id="DMND01000146">
    <property type="protein sequence ID" value="HAN28193.1"/>
    <property type="molecule type" value="Genomic_DNA"/>
</dbReference>
<dbReference type="Gene3D" id="3.10.510.20">
    <property type="entry name" value="YcgL domain"/>
    <property type="match status" value="1"/>
</dbReference>
<dbReference type="HAMAP" id="MF_01866">
    <property type="entry name" value="UPF0745"/>
    <property type="match status" value="1"/>
</dbReference>
<protein>
    <recommendedName>
        <fullName evidence="1">YcgL domain-containing protein DCP75_10830</fullName>
    </recommendedName>
</protein>
<dbReference type="AlphaFoldDB" id="A0A3C1KNZ8"/>
<dbReference type="PANTHER" id="PTHR38109">
    <property type="entry name" value="PROTEIN YCGL"/>
    <property type="match status" value="1"/>
</dbReference>
<gene>
    <name evidence="3" type="ORF">DCP75_10830</name>
</gene>
<name>A0A3C1KNZ8_9GAMM</name>
<dbReference type="PANTHER" id="PTHR38109:SF1">
    <property type="entry name" value="PROTEIN YCGL"/>
    <property type="match status" value="1"/>
</dbReference>
<accession>A0A3C1KNZ8</accession>
<evidence type="ECO:0000256" key="1">
    <source>
        <dbReference type="HAMAP-Rule" id="MF_01866"/>
    </source>
</evidence>
<dbReference type="InterPro" id="IPR038068">
    <property type="entry name" value="YcgL-like_sf"/>
</dbReference>
<evidence type="ECO:0000313" key="4">
    <source>
        <dbReference type="Proteomes" id="UP000259273"/>
    </source>
</evidence>
<evidence type="ECO:0000259" key="2">
    <source>
        <dbReference type="PROSITE" id="PS51648"/>
    </source>
</evidence>
<evidence type="ECO:0000313" key="3">
    <source>
        <dbReference type="EMBL" id="HAN28193.1"/>
    </source>
</evidence>
<organism evidence="3 4">
    <name type="scientific">Haliea salexigens</name>
    <dbReference type="NCBI Taxonomy" id="287487"/>
    <lineage>
        <taxon>Bacteria</taxon>
        <taxon>Pseudomonadati</taxon>
        <taxon>Pseudomonadota</taxon>
        <taxon>Gammaproteobacteria</taxon>
        <taxon>Cellvibrionales</taxon>
        <taxon>Halieaceae</taxon>
        <taxon>Haliea</taxon>
    </lineage>
</organism>